<evidence type="ECO:0000256" key="1">
    <source>
        <dbReference type="SAM" id="SignalP"/>
    </source>
</evidence>
<evidence type="ECO:0000313" key="2">
    <source>
        <dbReference type="EMBL" id="KAF9585146.1"/>
    </source>
</evidence>
<proteinExistence type="predicted"/>
<dbReference type="AlphaFoldDB" id="A0A9P6KHH5"/>
<feature type="signal peptide" evidence="1">
    <location>
        <begin position="1"/>
        <end position="17"/>
    </location>
</feature>
<organism evidence="2 3">
    <name type="scientific">Lunasporangiospora selenospora</name>
    <dbReference type="NCBI Taxonomy" id="979761"/>
    <lineage>
        <taxon>Eukaryota</taxon>
        <taxon>Fungi</taxon>
        <taxon>Fungi incertae sedis</taxon>
        <taxon>Mucoromycota</taxon>
        <taxon>Mortierellomycotina</taxon>
        <taxon>Mortierellomycetes</taxon>
        <taxon>Mortierellales</taxon>
        <taxon>Mortierellaceae</taxon>
        <taxon>Lunasporangiospora</taxon>
    </lineage>
</organism>
<gene>
    <name evidence="2" type="ORF">BGW38_003719</name>
</gene>
<protein>
    <submittedName>
        <fullName evidence="2">Uncharacterized protein</fullName>
    </submittedName>
</protein>
<keyword evidence="1" id="KW-0732">Signal</keyword>
<comment type="caution">
    <text evidence="2">The sequence shown here is derived from an EMBL/GenBank/DDBJ whole genome shotgun (WGS) entry which is preliminary data.</text>
</comment>
<keyword evidence="3" id="KW-1185">Reference proteome</keyword>
<dbReference type="EMBL" id="JAABOA010000245">
    <property type="protein sequence ID" value="KAF9585146.1"/>
    <property type="molecule type" value="Genomic_DNA"/>
</dbReference>
<dbReference type="Proteomes" id="UP000780801">
    <property type="component" value="Unassembled WGS sequence"/>
</dbReference>
<accession>A0A9P6KHH5</accession>
<feature type="chain" id="PRO_5040357682" evidence="1">
    <location>
        <begin position="18"/>
        <end position="115"/>
    </location>
</feature>
<sequence>MTALLALALVQAETVTGVIRSSPGGSNFVGSFFIGDVQYNFLGKLRSRVPAFSSEKAQLTFDHVNQLREIQFFNVIVGHDNLDLEFYNGASITGLLDNPLPEKSVAAGRVGIFQR</sequence>
<name>A0A9P6KHH5_9FUNG</name>
<dbReference type="OrthoDB" id="2984728at2759"/>
<evidence type="ECO:0000313" key="3">
    <source>
        <dbReference type="Proteomes" id="UP000780801"/>
    </source>
</evidence>
<reference evidence="2" key="1">
    <citation type="journal article" date="2020" name="Fungal Divers.">
        <title>Resolving the Mortierellaceae phylogeny through synthesis of multi-gene phylogenetics and phylogenomics.</title>
        <authorList>
            <person name="Vandepol N."/>
            <person name="Liber J."/>
            <person name="Desiro A."/>
            <person name="Na H."/>
            <person name="Kennedy M."/>
            <person name="Barry K."/>
            <person name="Grigoriev I.V."/>
            <person name="Miller A.N."/>
            <person name="O'Donnell K."/>
            <person name="Stajich J.E."/>
            <person name="Bonito G."/>
        </authorList>
    </citation>
    <scope>NUCLEOTIDE SEQUENCE</scope>
    <source>
        <strain evidence="2">KOD1015</strain>
    </source>
</reference>